<keyword evidence="3" id="KW-1185">Reference proteome</keyword>
<protein>
    <submittedName>
        <fullName evidence="2">Uncharacterized protein</fullName>
    </submittedName>
</protein>
<evidence type="ECO:0000313" key="2">
    <source>
        <dbReference type="EMBL" id="MPC91590.1"/>
    </source>
</evidence>
<proteinExistence type="predicted"/>
<name>A0A5B7J4B1_PORTR</name>
<reference evidence="2 3" key="1">
    <citation type="submission" date="2019-05" db="EMBL/GenBank/DDBJ databases">
        <title>Another draft genome of Portunus trituberculatus and its Hox gene families provides insights of decapod evolution.</title>
        <authorList>
            <person name="Jeong J.-H."/>
            <person name="Song I."/>
            <person name="Kim S."/>
            <person name="Choi T."/>
            <person name="Kim D."/>
            <person name="Ryu S."/>
            <person name="Kim W."/>
        </authorList>
    </citation>
    <scope>NUCLEOTIDE SEQUENCE [LARGE SCALE GENOMIC DNA]</scope>
    <source>
        <tissue evidence="2">Muscle</tissue>
    </source>
</reference>
<dbReference type="Proteomes" id="UP000324222">
    <property type="component" value="Unassembled WGS sequence"/>
</dbReference>
<comment type="caution">
    <text evidence="2">The sequence shown here is derived from an EMBL/GenBank/DDBJ whole genome shotgun (WGS) entry which is preliminary data.</text>
</comment>
<dbReference type="AlphaFoldDB" id="A0A5B7J4B1"/>
<gene>
    <name evidence="2" type="ORF">E2C01_086636</name>
</gene>
<sequence>MLMTSLAGKEKGKRGEEWIDAWFRESLAVVLFLQIRIMLVVTRRSSASRIGVKNSPHPPGASGAVKAGV</sequence>
<feature type="region of interest" description="Disordered" evidence="1">
    <location>
        <begin position="46"/>
        <end position="69"/>
    </location>
</feature>
<evidence type="ECO:0000256" key="1">
    <source>
        <dbReference type="SAM" id="MobiDB-lite"/>
    </source>
</evidence>
<evidence type="ECO:0000313" key="3">
    <source>
        <dbReference type="Proteomes" id="UP000324222"/>
    </source>
</evidence>
<dbReference type="EMBL" id="VSRR010088280">
    <property type="protein sequence ID" value="MPC91590.1"/>
    <property type="molecule type" value="Genomic_DNA"/>
</dbReference>
<organism evidence="2 3">
    <name type="scientific">Portunus trituberculatus</name>
    <name type="common">Swimming crab</name>
    <name type="synonym">Neptunus trituberculatus</name>
    <dbReference type="NCBI Taxonomy" id="210409"/>
    <lineage>
        <taxon>Eukaryota</taxon>
        <taxon>Metazoa</taxon>
        <taxon>Ecdysozoa</taxon>
        <taxon>Arthropoda</taxon>
        <taxon>Crustacea</taxon>
        <taxon>Multicrustacea</taxon>
        <taxon>Malacostraca</taxon>
        <taxon>Eumalacostraca</taxon>
        <taxon>Eucarida</taxon>
        <taxon>Decapoda</taxon>
        <taxon>Pleocyemata</taxon>
        <taxon>Brachyura</taxon>
        <taxon>Eubrachyura</taxon>
        <taxon>Portunoidea</taxon>
        <taxon>Portunidae</taxon>
        <taxon>Portuninae</taxon>
        <taxon>Portunus</taxon>
    </lineage>
</organism>
<accession>A0A5B7J4B1</accession>